<dbReference type="InterPro" id="IPR051923">
    <property type="entry name" value="Glycosyl_Hydrolase_39"/>
</dbReference>
<accession>A0A158ISN9</accession>
<organism evidence="6 7">
    <name type="scientific">Caballeronia terrestris</name>
    <dbReference type="NCBI Taxonomy" id="1226301"/>
    <lineage>
        <taxon>Bacteria</taxon>
        <taxon>Pseudomonadati</taxon>
        <taxon>Pseudomonadota</taxon>
        <taxon>Betaproteobacteria</taxon>
        <taxon>Burkholderiales</taxon>
        <taxon>Burkholderiaceae</taxon>
        <taxon>Caballeronia</taxon>
    </lineage>
</organism>
<evidence type="ECO:0000313" key="6">
    <source>
        <dbReference type="EMBL" id="SAL59692.1"/>
    </source>
</evidence>
<dbReference type="OrthoDB" id="912485at2"/>
<reference evidence="6" key="1">
    <citation type="submission" date="2016-01" db="EMBL/GenBank/DDBJ databases">
        <authorList>
            <person name="Peeters C."/>
        </authorList>
    </citation>
    <scope>NUCLEOTIDE SEQUENCE [LARGE SCALE GENOMIC DNA]</scope>
    <source>
        <strain evidence="6">LMG 22937</strain>
    </source>
</reference>
<keyword evidence="7" id="KW-1185">Reference proteome</keyword>
<protein>
    <recommendedName>
        <fullName evidence="5">Glycoside hydrolase family 5 domain-containing protein</fullName>
    </recommendedName>
</protein>
<comment type="caution">
    <text evidence="6">The sequence shown here is derived from an EMBL/GenBank/DDBJ whole genome shotgun (WGS) entry which is preliminary data.</text>
</comment>
<sequence>MPALLTTRGVPRLIACAALTFATQFAFAADSGMRVLNPPGALIVDGATTKRITVQVPPQSATAGAKVVATLYRYDANADPSSTAVTTFQAPATGEKGNGQVSFNVALPNYGLFLLDTKLVSASGAESDSLKINIAALTPGNSAFPDAGVVTHFGQRKGSAAAVLPLIKRAGFAWIRDELYWGEVEKTAGKFTFPPDNGNYGDYVAQAVKMNLKPLIVLDYGNTGAYPNLFKGPQRFPQTQQERDLFVRYAQKIVGYYGKQVKNWEIWNEPAFAKIGYDNYVALLKPVYTAIKAQSPDANVISCGGGGAGGGPGGDCIAELIKRGALDYQDGFSIHPYMSPSDPDVGYSAKGSPLGRVNVPNVWPHLARMTQANPKPGEGKLKLWITEIGWPSSPSSAGLSEQRQAAYVARTFLLSRRFDAVEAVIWYDFVDDGLKPSEKEHNFGLVRLDLSPKPAYVAAAVLMKTIGTKKWDHALVDRGDIKVYQYGSDDKVIVGWKTDTDANASPTAVPIPPGTYTQRDWQGATSTVVVKDGFQWELGSLPKYLISAGK</sequence>
<gene>
    <name evidence="6" type="ORF">AWB67_02862</name>
</gene>
<evidence type="ECO:0000313" key="7">
    <source>
        <dbReference type="Proteomes" id="UP000054925"/>
    </source>
</evidence>
<feature type="domain" description="Glycoside hydrolase family 5" evidence="5">
    <location>
        <begin position="147"/>
        <end position="340"/>
    </location>
</feature>
<evidence type="ECO:0000259" key="5">
    <source>
        <dbReference type="Pfam" id="PF00150"/>
    </source>
</evidence>
<feature type="chain" id="PRO_5011114897" description="Glycoside hydrolase family 5 domain-containing protein" evidence="4">
    <location>
        <begin position="29"/>
        <end position="550"/>
    </location>
</feature>
<name>A0A158ISN9_9BURK</name>
<dbReference type="Pfam" id="PF00150">
    <property type="entry name" value="Cellulase"/>
    <property type="match status" value="1"/>
</dbReference>
<dbReference type="SUPFAM" id="SSF51445">
    <property type="entry name" value="(Trans)glycosidases"/>
    <property type="match status" value="1"/>
</dbReference>
<dbReference type="RefSeq" id="WP_087656876.1">
    <property type="nucleotide sequence ID" value="NZ_FCOL02000014.1"/>
</dbReference>
<comment type="similarity">
    <text evidence="3">Belongs to the glycosyl hydrolase 5 (cellulase A) family.</text>
</comment>
<evidence type="ECO:0000256" key="4">
    <source>
        <dbReference type="SAM" id="SignalP"/>
    </source>
</evidence>
<dbReference type="Proteomes" id="UP000054925">
    <property type="component" value="Unassembled WGS sequence"/>
</dbReference>
<dbReference type="Gene3D" id="3.20.20.80">
    <property type="entry name" value="Glycosidases"/>
    <property type="match status" value="1"/>
</dbReference>
<keyword evidence="4" id="KW-0732">Signal</keyword>
<feature type="signal peptide" evidence="4">
    <location>
        <begin position="1"/>
        <end position="28"/>
    </location>
</feature>
<evidence type="ECO:0000256" key="3">
    <source>
        <dbReference type="RuleBase" id="RU361153"/>
    </source>
</evidence>
<keyword evidence="2 3" id="KW-0326">Glycosidase</keyword>
<dbReference type="InterPro" id="IPR017853">
    <property type="entry name" value="GH"/>
</dbReference>
<dbReference type="EMBL" id="FCOL02000014">
    <property type="protein sequence ID" value="SAL59692.1"/>
    <property type="molecule type" value="Genomic_DNA"/>
</dbReference>
<proteinExistence type="inferred from homology"/>
<dbReference type="PANTHER" id="PTHR12631:SF10">
    <property type="entry name" value="BETA-XYLOSIDASE-LIKE PROTEIN-RELATED"/>
    <property type="match status" value="1"/>
</dbReference>
<dbReference type="GO" id="GO:0000272">
    <property type="term" value="P:polysaccharide catabolic process"/>
    <property type="evidence" value="ECO:0007669"/>
    <property type="project" value="InterPro"/>
</dbReference>
<dbReference type="GO" id="GO:0004553">
    <property type="term" value="F:hydrolase activity, hydrolyzing O-glycosyl compounds"/>
    <property type="evidence" value="ECO:0007669"/>
    <property type="project" value="InterPro"/>
</dbReference>
<keyword evidence="1 3" id="KW-0378">Hydrolase</keyword>
<evidence type="ECO:0000256" key="1">
    <source>
        <dbReference type="ARBA" id="ARBA00022801"/>
    </source>
</evidence>
<dbReference type="InterPro" id="IPR001547">
    <property type="entry name" value="Glyco_hydro_5"/>
</dbReference>
<evidence type="ECO:0000256" key="2">
    <source>
        <dbReference type="ARBA" id="ARBA00023295"/>
    </source>
</evidence>
<dbReference type="PANTHER" id="PTHR12631">
    <property type="entry name" value="ALPHA-L-IDURONIDASE"/>
    <property type="match status" value="1"/>
</dbReference>
<dbReference type="AlphaFoldDB" id="A0A158ISN9"/>